<dbReference type="EMBL" id="FN649740">
    <property type="protein sequence ID" value="CBJ26681.1"/>
    <property type="molecule type" value="Genomic_DNA"/>
</dbReference>
<dbReference type="AlphaFoldDB" id="D7G0F4"/>
<dbReference type="EMBL" id="FN648597">
    <property type="protein sequence ID" value="CBJ26681.1"/>
    <property type="molecule type" value="Genomic_DNA"/>
</dbReference>
<keyword evidence="2" id="KW-1185">Reference proteome</keyword>
<evidence type="ECO:0000313" key="1">
    <source>
        <dbReference type="EMBL" id="CBJ26681.1"/>
    </source>
</evidence>
<organism evidence="1 2">
    <name type="scientific">Ectocarpus siliculosus</name>
    <name type="common">Brown alga</name>
    <name type="synonym">Conferva siliculosa</name>
    <dbReference type="NCBI Taxonomy" id="2880"/>
    <lineage>
        <taxon>Eukaryota</taxon>
        <taxon>Sar</taxon>
        <taxon>Stramenopiles</taxon>
        <taxon>Ochrophyta</taxon>
        <taxon>PX clade</taxon>
        <taxon>Phaeophyceae</taxon>
        <taxon>Ectocarpales</taxon>
        <taxon>Ectocarpaceae</taxon>
        <taxon>Ectocarpus</taxon>
    </lineage>
</organism>
<dbReference type="InParanoid" id="D7G0F4"/>
<accession>D7G0F4</accession>
<evidence type="ECO:0000313" key="2">
    <source>
        <dbReference type="Proteomes" id="UP000002630"/>
    </source>
</evidence>
<dbReference type="Proteomes" id="UP000002630">
    <property type="component" value="Linkage Group LG15"/>
</dbReference>
<name>D7G0F4_ECTSI</name>
<proteinExistence type="predicted"/>
<reference evidence="1 2" key="1">
    <citation type="journal article" date="2010" name="Nature">
        <title>The Ectocarpus genome and the independent evolution of multicellularity in brown algae.</title>
        <authorList>
            <person name="Cock J.M."/>
            <person name="Sterck L."/>
            <person name="Rouze P."/>
            <person name="Scornet D."/>
            <person name="Allen A.E."/>
            <person name="Amoutzias G."/>
            <person name="Anthouard V."/>
            <person name="Artiguenave F."/>
            <person name="Aury J.M."/>
            <person name="Badger J.H."/>
            <person name="Beszteri B."/>
            <person name="Billiau K."/>
            <person name="Bonnet E."/>
            <person name="Bothwell J.H."/>
            <person name="Bowler C."/>
            <person name="Boyen C."/>
            <person name="Brownlee C."/>
            <person name="Carrano C.J."/>
            <person name="Charrier B."/>
            <person name="Cho G.Y."/>
            <person name="Coelho S.M."/>
            <person name="Collen J."/>
            <person name="Corre E."/>
            <person name="Da Silva C."/>
            <person name="Delage L."/>
            <person name="Delaroque N."/>
            <person name="Dittami S.M."/>
            <person name="Doulbeau S."/>
            <person name="Elias M."/>
            <person name="Farnham G."/>
            <person name="Gachon C.M."/>
            <person name="Gschloessl B."/>
            <person name="Heesch S."/>
            <person name="Jabbari K."/>
            <person name="Jubin C."/>
            <person name="Kawai H."/>
            <person name="Kimura K."/>
            <person name="Kloareg B."/>
            <person name="Kupper F.C."/>
            <person name="Lang D."/>
            <person name="Le Bail A."/>
            <person name="Leblanc C."/>
            <person name="Lerouge P."/>
            <person name="Lohr M."/>
            <person name="Lopez P.J."/>
            <person name="Martens C."/>
            <person name="Maumus F."/>
            <person name="Michel G."/>
            <person name="Miranda-Saavedra D."/>
            <person name="Morales J."/>
            <person name="Moreau H."/>
            <person name="Motomura T."/>
            <person name="Nagasato C."/>
            <person name="Napoli C.A."/>
            <person name="Nelson D.R."/>
            <person name="Nyvall-Collen P."/>
            <person name="Peters A.F."/>
            <person name="Pommier C."/>
            <person name="Potin P."/>
            <person name="Poulain J."/>
            <person name="Quesneville H."/>
            <person name="Read B."/>
            <person name="Rensing S.A."/>
            <person name="Ritter A."/>
            <person name="Rousvoal S."/>
            <person name="Samanta M."/>
            <person name="Samson G."/>
            <person name="Schroeder D.C."/>
            <person name="Segurens B."/>
            <person name="Strittmatter M."/>
            <person name="Tonon T."/>
            <person name="Tregear J.W."/>
            <person name="Valentin K."/>
            <person name="von Dassow P."/>
            <person name="Yamagishi T."/>
            <person name="Van de Peer Y."/>
            <person name="Wincker P."/>
        </authorList>
    </citation>
    <scope>NUCLEOTIDE SEQUENCE [LARGE SCALE GENOMIC DNA]</scope>
    <source>
        <strain evidence="2">Ec32 / CCAP1310/4</strain>
    </source>
</reference>
<sequence length="26" mass="2950">MIDRVVYDSPHLRNSSKIVQGLGDHL</sequence>
<gene>
    <name evidence="1" type="ORF">Esi_0040_0128</name>
</gene>
<protein>
    <submittedName>
        <fullName evidence="1">Uncharacterized protein</fullName>
    </submittedName>
</protein>